<accession>A0A7E4VIL9</accession>
<feature type="region of interest" description="Disordered" evidence="1">
    <location>
        <begin position="1"/>
        <end position="31"/>
    </location>
</feature>
<dbReference type="Proteomes" id="UP000492821">
    <property type="component" value="Unassembled WGS sequence"/>
</dbReference>
<evidence type="ECO:0000313" key="3">
    <source>
        <dbReference type="WBParaSite" id="Pan_g21262.t1"/>
    </source>
</evidence>
<reference evidence="2" key="1">
    <citation type="journal article" date="2013" name="Genetics">
        <title>The draft genome and transcriptome of Panagrellus redivivus are shaped by the harsh demands of a free-living lifestyle.</title>
        <authorList>
            <person name="Srinivasan J."/>
            <person name="Dillman A.R."/>
            <person name="Macchietto M.G."/>
            <person name="Heikkinen L."/>
            <person name="Lakso M."/>
            <person name="Fracchia K.M."/>
            <person name="Antoshechkin I."/>
            <person name="Mortazavi A."/>
            <person name="Wong G."/>
            <person name="Sternberg P.W."/>
        </authorList>
    </citation>
    <scope>NUCLEOTIDE SEQUENCE [LARGE SCALE GENOMIC DNA]</scope>
    <source>
        <strain evidence="2">MT8872</strain>
    </source>
</reference>
<feature type="region of interest" description="Disordered" evidence="1">
    <location>
        <begin position="54"/>
        <end position="117"/>
    </location>
</feature>
<feature type="compositionally biased region" description="Low complexity" evidence="1">
    <location>
        <begin position="71"/>
        <end position="88"/>
    </location>
</feature>
<evidence type="ECO:0000313" key="2">
    <source>
        <dbReference type="Proteomes" id="UP000492821"/>
    </source>
</evidence>
<dbReference type="AlphaFoldDB" id="A0A7E4VIL9"/>
<sequence>MKRDAKREDEKRKELQRRIDKLDDANPQHRITKERYKVELEALDKKLSLTKSSKINLVKITKKDKPPVEKPSTSASPLPSPLTDTSQTNKTIKLPSESLSNADHDAQNKSAYRKNRTSSVAEVEHKISSIRRLIERRAAIHGKMTQQLEIELGHVVKASEAMTLLKKRIDDSFAALERDLAAVKARQVMDVKGMKEQLKVVEKQSTDNAELEKCARRMSDTMVKNQVPPIGMALLSPIIDAVKGVLYQLAKLRDAYKVVLRSPSSTKSLKVIRNFDDNKELAL</sequence>
<keyword evidence="2" id="KW-1185">Reference proteome</keyword>
<protein>
    <submittedName>
        <fullName evidence="3">Dynactin domain-containing protein</fullName>
    </submittedName>
</protein>
<name>A0A7E4VIL9_PANRE</name>
<organism evidence="2 3">
    <name type="scientific">Panagrellus redivivus</name>
    <name type="common">Microworm</name>
    <dbReference type="NCBI Taxonomy" id="6233"/>
    <lineage>
        <taxon>Eukaryota</taxon>
        <taxon>Metazoa</taxon>
        <taxon>Ecdysozoa</taxon>
        <taxon>Nematoda</taxon>
        <taxon>Chromadorea</taxon>
        <taxon>Rhabditida</taxon>
        <taxon>Tylenchina</taxon>
        <taxon>Panagrolaimomorpha</taxon>
        <taxon>Panagrolaimoidea</taxon>
        <taxon>Panagrolaimidae</taxon>
        <taxon>Panagrellus</taxon>
    </lineage>
</organism>
<reference evidence="3" key="2">
    <citation type="submission" date="2020-10" db="UniProtKB">
        <authorList>
            <consortium name="WormBaseParasite"/>
        </authorList>
    </citation>
    <scope>IDENTIFICATION</scope>
</reference>
<evidence type="ECO:0000256" key="1">
    <source>
        <dbReference type="SAM" id="MobiDB-lite"/>
    </source>
</evidence>
<proteinExistence type="predicted"/>
<dbReference type="WBParaSite" id="Pan_g21262.t1">
    <property type="protein sequence ID" value="Pan_g21262.t1"/>
    <property type="gene ID" value="Pan_g21262"/>
</dbReference>